<name>A0ABT9PX36_9HYPH</name>
<evidence type="ECO:0000256" key="4">
    <source>
        <dbReference type="SAM" id="Phobius"/>
    </source>
</evidence>
<feature type="transmembrane region" description="Helical" evidence="4">
    <location>
        <begin position="133"/>
        <end position="151"/>
    </location>
</feature>
<dbReference type="EMBL" id="JAUSRF010000013">
    <property type="protein sequence ID" value="MDP9839027.1"/>
    <property type="molecule type" value="Genomic_DNA"/>
</dbReference>
<dbReference type="PANTHER" id="PTHR23521:SF3">
    <property type="entry name" value="MFS TRANSPORTER"/>
    <property type="match status" value="1"/>
</dbReference>
<dbReference type="CDD" id="cd17477">
    <property type="entry name" value="MFS_YcaD_like"/>
    <property type="match status" value="1"/>
</dbReference>
<dbReference type="Gene3D" id="1.20.1250.20">
    <property type="entry name" value="MFS general substrate transporter like domains"/>
    <property type="match status" value="2"/>
</dbReference>
<dbReference type="InterPro" id="IPR020846">
    <property type="entry name" value="MFS_dom"/>
</dbReference>
<keyword evidence="2 4" id="KW-1133">Transmembrane helix</keyword>
<evidence type="ECO:0000313" key="7">
    <source>
        <dbReference type="Proteomes" id="UP001241472"/>
    </source>
</evidence>
<feature type="transmembrane region" description="Helical" evidence="4">
    <location>
        <begin position="235"/>
        <end position="254"/>
    </location>
</feature>
<evidence type="ECO:0000259" key="5">
    <source>
        <dbReference type="PROSITE" id="PS50850"/>
    </source>
</evidence>
<feature type="transmembrane region" description="Helical" evidence="4">
    <location>
        <begin position="266"/>
        <end position="285"/>
    </location>
</feature>
<feature type="transmembrane region" description="Helical" evidence="4">
    <location>
        <begin position="42"/>
        <end position="62"/>
    </location>
</feature>
<protein>
    <submittedName>
        <fullName evidence="6">MFS family permease</fullName>
    </submittedName>
</protein>
<dbReference type="InterPro" id="IPR036259">
    <property type="entry name" value="MFS_trans_sf"/>
</dbReference>
<dbReference type="PROSITE" id="PS50850">
    <property type="entry name" value="MFS"/>
    <property type="match status" value="1"/>
</dbReference>
<proteinExistence type="predicted"/>
<keyword evidence="3 4" id="KW-0472">Membrane</keyword>
<feature type="transmembrane region" description="Helical" evidence="4">
    <location>
        <begin position="202"/>
        <end position="223"/>
    </location>
</feature>
<organism evidence="6 7">
    <name type="scientific">Neorhizobium huautlense</name>
    <dbReference type="NCBI Taxonomy" id="67774"/>
    <lineage>
        <taxon>Bacteria</taxon>
        <taxon>Pseudomonadati</taxon>
        <taxon>Pseudomonadota</taxon>
        <taxon>Alphaproteobacteria</taxon>
        <taxon>Hyphomicrobiales</taxon>
        <taxon>Rhizobiaceae</taxon>
        <taxon>Rhizobium/Agrobacterium group</taxon>
        <taxon>Neorhizobium</taxon>
    </lineage>
</organism>
<feature type="transmembrane region" description="Helical" evidence="4">
    <location>
        <begin position="291"/>
        <end position="310"/>
    </location>
</feature>
<feature type="transmembrane region" description="Helical" evidence="4">
    <location>
        <begin position="74"/>
        <end position="91"/>
    </location>
</feature>
<dbReference type="Pfam" id="PF07690">
    <property type="entry name" value="MFS_1"/>
    <property type="match status" value="1"/>
</dbReference>
<dbReference type="InterPro" id="IPR047200">
    <property type="entry name" value="MFS_YcaD-like"/>
</dbReference>
<dbReference type="Proteomes" id="UP001241472">
    <property type="component" value="Unassembled WGS sequence"/>
</dbReference>
<keyword evidence="1 4" id="KW-0812">Transmembrane</keyword>
<reference evidence="6 7" key="1">
    <citation type="submission" date="2023-07" db="EMBL/GenBank/DDBJ databases">
        <title>Sorghum-associated microbial communities from plants grown in Nebraska, USA.</title>
        <authorList>
            <person name="Schachtman D."/>
        </authorList>
    </citation>
    <scope>NUCLEOTIDE SEQUENCE [LARGE SCALE GENOMIC DNA]</scope>
    <source>
        <strain evidence="6 7">DS1307</strain>
    </source>
</reference>
<gene>
    <name evidence="6" type="ORF">J2T09_003802</name>
</gene>
<dbReference type="SUPFAM" id="SSF103473">
    <property type="entry name" value="MFS general substrate transporter"/>
    <property type="match status" value="1"/>
</dbReference>
<dbReference type="InterPro" id="IPR011701">
    <property type="entry name" value="MFS"/>
</dbReference>
<dbReference type="RefSeq" id="WP_306837475.1">
    <property type="nucleotide sequence ID" value="NZ_JAUSRF010000013.1"/>
</dbReference>
<sequence>MSPQLLAMVLAPLLGLFIISIGNGFLSSLTTLRLDAAGTSPLMVGLISSAYFFGLTLGALFGDRVIVRTGHIRAYSSFASLTAVTAMAQALTTDPWIWLFLRLINGWAIVGVFLVVESWLLLAGDQKMRGRLLALYMIALYGAGMLGQMGLGMVDSWGPVEPFIVAGMLASLSVLPMAMIPRTAPLVEKVEALSPRRLFADAPAGVAGCFGSGIAIGAVYTLLPLYLQRIGLDVQNVGLMMASVILGAMVLQYPVGRWSDMQDRRVVMIALGLLSVVLSAAIILLPPASSLLIVLLFLLGGCIFAMYPVAVSHAADNASHDALVPMIQGLLLINSFGSAMSPLAISSVMTEFGEAGLFWSFGILNAVLVVFLIWRRRQKVVPAPAVPIAPAPILSPIRAEFRVTEEMVQGAIENDEAEQNAVEQNAERAT</sequence>
<feature type="domain" description="Major facilitator superfamily (MFS) profile" evidence="5">
    <location>
        <begin position="8"/>
        <end position="380"/>
    </location>
</feature>
<evidence type="ECO:0000256" key="3">
    <source>
        <dbReference type="ARBA" id="ARBA00023136"/>
    </source>
</evidence>
<evidence type="ECO:0000313" key="6">
    <source>
        <dbReference type="EMBL" id="MDP9839027.1"/>
    </source>
</evidence>
<feature type="transmembrane region" description="Helical" evidence="4">
    <location>
        <begin position="357"/>
        <end position="374"/>
    </location>
</feature>
<accession>A0ABT9PX36</accession>
<evidence type="ECO:0000256" key="2">
    <source>
        <dbReference type="ARBA" id="ARBA00022989"/>
    </source>
</evidence>
<feature type="transmembrane region" description="Helical" evidence="4">
    <location>
        <begin position="163"/>
        <end position="181"/>
    </location>
</feature>
<dbReference type="PANTHER" id="PTHR23521">
    <property type="entry name" value="TRANSPORTER MFS SUPERFAMILY"/>
    <property type="match status" value="1"/>
</dbReference>
<comment type="caution">
    <text evidence="6">The sequence shown here is derived from an EMBL/GenBank/DDBJ whole genome shotgun (WGS) entry which is preliminary data.</text>
</comment>
<feature type="transmembrane region" description="Helical" evidence="4">
    <location>
        <begin position="322"/>
        <end position="345"/>
    </location>
</feature>
<evidence type="ECO:0000256" key="1">
    <source>
        <dbReference type="ARBA" id="ARBA00022692"/>
    </source>
</evidence>
<feature type="transmembrane region" description="Helical" evidence="4">
    <location>
        <begin position="97"/>
        <end position="121"/>
    </location>
</feature>
<keyword evidence="7" id="KW-1185">Reference proteome</keyword>